<evidence type="ECO:0000256" key="3">
    <source>
        <dbReference type="ARBA" id="ARBA00023163"/>
    </source>
</evidence>
<accession>A0A0H3A4T2</accession>
<dbReference type="Pfam" id="PF00027">
    <property type="entry name" value="cNMP_binding"/>
    <property type="match status" value="1"/>
</dbReference>
<dbReference type="Pfam" id="PF13545">
    <property type="entry name" value="HTH_Crp_2"/>
    <property type="match status" value="1"/>
</dbReference>
<dbReference type="SUPFAM" id="SSF46785">
    <property type="entry name" value="Winged helix' DNA-binding domain"/>
    <property type="match status" value="1"/>
</dbReference>
<dbReference type="InterPro" id="IPR018490">
    <property type="entry name" value="cNMP-bd_dom_sf"/>
</dbReference>
<dbReference type="Gene3D" id="2.60.120.10">
    <property type="entry name" value="Jelly Rolls"/>
    <property type="match status" value="1"/>
</dbReference>
<keyword evidence="2" id="KW-0238">DNA-binding</keyword>
<sequence length="269" mass="29127">MRLPRCHGPLLRGLNLPWAKALGGGVTREYGTGEIFHQMGDRVDALHYVLEGHVVAKAVTPEGVERYVLGFLPGTIFGQSPFFNRAPAETLFVSVGHTVAVALGRDYIYGEVAQRHPSLLLNLLESDAYRHRVFGRHIADATLRDLETRLCRFILHLVTEASDPVPVEQALTDAAAEVHARTGDEGAEGPADCSARCHSGASALFSHPGLTHEDVARYLGLHRVTVSNLLGGLRRAGVLGQFNRKVIEVCDGAELVARAGMSGDGDRWP</sequence>
<evidence type="ECO:0000256" key="1">
    <source>
        <dbReference type="ARBA" id="ARBA00023015"/>
    </source>
</evidence>
<evidence type="ECO:0000313" key="6">
    <source>
        <dbReference type="Proteomes" id="UP000009173"/>
    </source>
</evidence>
<evidence type="ECO:0000259" key="4">
    <source>
        <dbReference type="PROSITE" id="PS50042"/>
    </source>
</evidence>
<dbReference type="RefSeq" id="WP_011791506.1">
    <property type="nucleotide sequence ID" value="NC_008751.1"/>
</dbReference>
<dbReference type="PROSITE" id="PS50042">
    <property type="entry name" value="CNMP_BINDING_3"/>
    <property type="match status" value="1"/>
</dbReference>
<dbReference type="InterPro" id="IPR014710">
    <property type="entry name" value="RmlC-like_jellyroll"/>
</dbReference>
<dbReference type="AlphaFoldDB" id="A0A0H3A4T2"/>
<reference evidence="6" key="1">
    <citation type="journal article" date="2009" name="Environ. Microbiol.">
        <title>Contribution of mobile genetic elements to Desulfovibrio vulgaris genome plasticity.</title>
        <authorList>
            <person name="Walker C.B."/>
            <person name="Stolyar S."/>
            <person name="Chivian D."/>
            <person name="Pinel N."/>
            <person name="Gabster J.A."/>
            <person name="Dehal P.S."/>
            <person name="He Z."/>
            <person name="Yang Z.K."/>
            <person name="Yen H.C."/>
            <person name="Zhou J."/>
            <person name="Wall J.D."/>
            <person name="Hazen T.C."/>
            <person name="Arkin A.P."/>
            <person name="Stahl D.A."/>
        </authorList>
    </citation>
    <scope>NUCLEOTIDE SEQUENCE [LARGE SCALE GENOMIC DNA]</scope>
    <source>
        <strain evidence="6">DP4</strain>
    </source>
</reference>
<dbReference type="SMART" id="SM00419">
    <property type="entry name" value="HTH_CRP"/>
    <property type="match status" value="1"/>
</dbReference>
<dbReference type="InterPro" id="IPR036390">
    <property type="entry name" value="WH_DNA-bd_sf"/>
</dbReference>
<dbReference type="KEGG" id="dvl:Dvul_0270"/>
<dbReference type="InterPro" id="IPR000595">
    <property type="entry name" value="cNMP-bd_dom"/>
</dbReference>
<dbReference type="CDD" id="cd00038">
    <property type="entry name" value="CAP_ED"/>
    <property type="match status" value="1"/>
</dbReference>
<dbReference type="InterPro" id="IPR012318">
    <property type="entry name" value="HTH_CRP"/>
</dbReference>
<protein>
    <submittedName>
        <fullName evidence="5">Putative transcriptional regulator, Crp/Fnr family</fullName>
    </submittedName>
</protein>
<dbReference type="GO" id="GO:0003677">
    <property type="term" value="F:DNA binding"/>
    <property type="evidence" value="ECO:0007669"/>
    <property type="project" value="UniProtKB-KW"/>
</dbReference>
<evidence type="ECO:0000256" key="2">
    <source>
        <dbReference type="ARBA" id="ARBA00023125"/>
    </source>
</evidence>
<keyword evidence="3" id="KW-0804">Transcription</keyword>
<dbReference type="SUPFAM" id="SSF51206">
    <property type="entry name" value="cAMP-binding domain-like"/>
    <property type="match status" value="1"/>
</dbReference>
<gene>
    <name evidence="5" type="ordered locus">Dvul_0270</name>
</gene>
<proteinExistence type="predicted"/>
<feature type="domain" description="Cyclic nucleotide-binding" evidence="4">
    <location>
        <begin position="28"/>
        <end position="106"/>
    </location>
</feature>
<dbReference type="Proteomes" id="UP000009173">
    <property type="component" value="Chromosome"/>
</dbReference>
<keyword evidence="1" id="KW-0805">Transcription regulation</keyword>
<evidence type="ECO:0000313" key="5">
    <source>
        <dbReference type="EMBL" id="ABM27294.1"/>
    </source>
</evidence>
<organism evidence="5 6">
    <name type="scientific">Nitratidesulfovibrio vulgaris (strain DP4)</name>
    <name type="common">Desulfovibrio vulgaris</name>
    <dbReference type="NCBI Taxonomy" id="391774"/>
    <lineage>
        <taxon>Bacteria</taxon>
        <taxon>Pseudomonadati</taxon>
        <taxon>Thermodesulfobacteriota</taxon>
        <taxon>Desulfovibrionia</taxon>
        <taxon>Desulfovibrionales</taxon>
        <taxon>Desulfovibrionaceae</taxon>
        <taxon>Nitratidesulfovibrio</taxon>
    </lineage>
</organism>
<dbReference type="EMBL" id="CP000527">
    <property type="protein sequence ID" value="ABM27294.1"/>
    <property type="molecule type" value="Genomic_DNA"/>
</dbReference>
<dbReference type="HOGENOM" id="CLU_1033389_0_0_7"/>
<name>A0A0H3A4T2_NITV4</name>
<dbReference type="GO" id="GO:0006355">
    <property type="term" value="P:regulation of DNA-templated transcription"/>
    <property type="evidence" value="ECO:0007669"/>
    <property type="project" value="InterPro"/>
</dbReference>